<keyword evidence="3" id="KW-1185">Reference proteome</keyword>
<gene>
    <name evidence="2" type="ORF">CINCED_3A004369</name>
</gene>
<protein>
    <submittedName>
        <fullName evidence="2">Uncharacterized protein</fullName>
    </submittedName>
</protein>
<dbReference type="EMBL" id="CABPRJ010001936">
    <property type="protein sequence ID" value="VVC42064.1"/>
    <property type="molecule type" value="Genomic_DNA"/>
</dbReference>
<proteinExistence type="predicted"/>
<feature type="region of interest" description="Disordered" evidence="1">
    <location>
        <begin position="1"/>
        <end position="33"/>
    </location>
</feature>
<feature type="compositionally biased region" description="Basic and acidic residues" evidence="1">
    <location>
        <begin position="8"/>
        <end position="28"/>
    </location>
</feature>
<evidence type="ECO:0000313" key="3">
    <source>
        <dbReference type="Proteomes" id="UP000325440"/>
    </source>
</evidence>
<sequence length="119" mass="13658">MSPFRPKTPAEKKKAETSPLKNAEEGRTAHRHSLSITNRFSNYNINGSSLTIRYRRNLFTRGGQVQAVDRSISVTLHTRHGASRTVARNNYHRQLYETGNVILTETRVDDTRIRFFAGR</sequence>
<organism evidence="2 3">
    <name type="scientific">Cinara cedri</name>
    <dbReference type="NCBI Taxonomy" id="506608"/>
    <lineage>
        <taxon>Eukaryota</taxon>
        <taxon>Metazoa</taxon>
        <taxon>Ecdysozoa</taxon>
        <taxon>Arthropoda</taxon>
        <taxon>Hexapoda</taxon>
        <taxon>Insecta</taxon>
        <taxon>Pterygota</taxon>
        <taxon>Neoptera</taxon>
        <taxon>Paraneoptera</taxon>
        <taxon>Hemiptera</taxon>
        <taxon>Sternorrhyncha</taxon>
        <taxon>Aphidomorpha</taxon>
        <taxon>Aphidoidea</taxon>
        <taxon>Aphididae</taxon>
        <taxon>Lachninae</taxon>
        <taxon>Cinara</taxon>
    </lineage>
</organism>
<reference evidence="2 3" key="1">
    <citation type="submission" date="2019-08" db="EMBL/GenBank/DDBJ databases">
        <authorList>
            <person name="Alioto T."/>
            <person name="Alioto T."/>
            <person name="Gomez Garrido J."/>
        </authorList>
    </citation>
    <scope>NUCLEOTIDE SEQUENCE [LARGE SCALE GENOMIC DNA]</scope>
</reference>
<evidence type="ECO:0000256" key="1">
    <source>
        <dbReference type="SAM" id="MobiDB-lite"/>
    </source>
</evidence>
<dbReference type="AlphaFoldDB" id="A0A5E4NE83"/>
<accession>A0A5E4NE83</accession>
<name>A0A5E4NE83_9HEMI</name>
<dbReference type="Proteomes" id="UP000325440">
    <property type="component" value="Unassembled WGS sequence"/>
</dbReference>
<evidence type="ECO:0000313" key="2">
    <source>
        <dbReference type="EMBL" id="VVC42064.1"/>
    </source>
</evidence>